<dbReference type="PROSITE" id="PS00211">
    <property type="entry name" value="ABC_TRANSPORTER_1"/>
    <property type="match status" value="1"/>
</dbReference>
<dbReference type="PANTHER" id="PTHR43158:SF2">
    <property type="entry name" value="SKFA PEPTIDE EXPORT ATP-BINDING PROTEIN SKFE"/>
    <property type="match status" value="1"/>
</dbReference>
<dbReference type="Pfam" id="PF00005">
    <property type="entry name" value="ABC_tran"/>
    <property type="match status" value="1"/>
</dbReference>
<name>A0A8J4H276_9BACL</name>
<evidence type="ECO:0000313" key="7">
    <source>
        <dbReference type="Proteomes" id="UP000677918"/>
    </source>
</evidence>
<evidence type="ECO:0000256" key="3">
    <source>
        <dbReference type="ARBA" id="ARBA00022741"/>
    </source>
</evidence>
<dbReference type="Gene3D" id="3.40.50.300">
    <property type="entry name" value="P-loop containing nucleotide triphosphate hydrolases"/>
    <property type="match status" value="1"/>
</dbReference>
<evidence type="ECO:0000259" key="5">
    <source>
        <dbReference type="PROSITE" id="PS50893"/>
    </source>
</evidence>
<evidence type="ECO:0000313" key="6">
    <source>
        <dbReference type="EMBL" id="GIQ68245.1"/>
    </source>
</evidence>
<evidence type="ECO:0000256" key="2">
    <source>
        <dbReference type="ARBA" id="ARBA00022448"/>
    </source>
</evidence>
<dbReference type="EMBL" id="BOVK01000014">
    <property type="protein sequence ID" value="GIQ68245.1"/>
    <property type="molecule type" value="Genomic_DNA"/>
</dbReference>
<dbReference type="SUPFAM" id="SSF52540">
    <property type="entry name" value="P-loop containing nucleoside triphosphate hydrolases"/>
    <property type="match status" value="1"/>
</dbReference>
<dbReference type="GO" id="GO:0016887">
    <property type="term" value="F:ATP hydrolysis activity"/>
    <property type="evidence" value="ECO:0007669"/>
    <property type="project" value="InterPro"/>
</dbReference>
<comment type="caution">
    <text evidence="6">The sequence shown here is derived from an EMBL/GenBank/DDBJ whole genome shotgun (WGS) entry which is preliminary data.</text>
</comment>
<dbReference type="InterPro" id="IPR017871">
    <property type="entry name" value="ABC_transporter-like_CS"/>
</dbReference>
<organism evidence="6 7">
    <name type="scientific">Xylanibacillus composti</name>
    <dbReference type="NCBI Taxonomy" id="1572762"/>
    <lineage>
        <taxon>Bacteria</taxon>
        <taxon>Bacillati</taxon>
        <taxon>Bacillota</taxon>
        <taxon>Bacilli</taxon>
        <taxon>Bacillales</taxon>
        <taxon>Paenibacillaceae</taxon>
        <taxon>Xylanibacillus</taxon>
    </lineage>
</organism>
<dbReference type="GO" id="GO:0022857">
    <property type="term" value="F:transmembrane transporter activity"/>
    <property type="evidence" value="ECO:0007669"/>
    <property type="project" value="UniProtKB-ARBA"/>
</dbReference>
<proteinExistence type="predicted"/>
<keyword evidence="4 6" id="KW-0067">ATP-binding</keyword>
<dbReference type="CDD" id="cd03225">
    <property type="entry name" value="ABC_cobalt_CbiO_domain1"/>
    <property type="match status" value="1"/>
</dbReference>
<sequence>MIAFDQVTWKRENRTILQNVTFTMNRGEHWVILGRNGSGKTTMLEMINGYLFPTSGTVQVLGETYGQCDVREVRKRIGYISQSLMDKLALRDPVWEVVASGVHAYLRLYQAVAEETEHRARSLLSELRIGHLADQALGTLSQGERKKVMLARAMMANPELLILDEPCSGLDLYERERFLADLQLMSDRGAQFLYVTHHIEEIMPLFTHVLLLGSGRIEAAGTKHEVVTSDLIERAYDVHADLEWFNDRPWAKVRD</sequence>
<dbReference type="PROSITE" id="PS50893">
    <property type="entry name" value="ABC_TRANSPORTER_2"/>
    <property type="match status" value="1"/>
</dbReference>
<keyword evidence="7" id="KW-1185">Reference proteome</keyword>
<reference evidence="6" key="1">
    <citation type="submission" date="2021-04" db="EMBL/GenBank/DDBJ databases">
        <title>Draft genome sequence of Xylanibacillus composti strain K13.</title>
        <authorList>
            <person name="Uke A."/>
            <person name="Chhe C."/>
            <person name="Baramee S."/>
            <person name="Kosugi A."/>
        </authorList>
    </citation>
    <scope>NUCLEOTIDE SEQUENCE</scope>
    <source>
        <strain evidence="6">K13</strain>
    </source>
</reference>
<keyword evidence="2" id="KW-0813">Transport</keyword>
<evidence type="ECO:0000256" key="1">
    <source>
        <dbReference type="ARBA" id="ARBA00004202"/>
    </source>
</evidence>
<accession>A0A8J4H276</accession>
<evidence type="ECO:0000256" key="4">
    <source>
        <dbReference type="ARBA" id="ARBA00022840"/>
    </source>
</evidence>
<gene>
    <name evidence="6" type="primary">ylmA</name>
    <name evidence="6" type="ORF">XYCOK13_10690</name>
</gene>
<comment type="subcellular location">
    <subcellularLocation>
        <location evidence="1">Cell membrane</location>
        <topology evidence="1">Peripheral membrane protein</topology>
    </subcellularLocation>
</comment>
<protein>
    <submittedName>
        <fullName evidence="6">Putative ABC transporter ATP-binding protein YlmA</fullName>
    </submittedName>
</protein>
<dbReference type="SMART" id="SM00382">
    <property type="entry name" value="AAA"/>
    <property type="match status" value="1"/>
</dbReference>
<dbReference type="RefSeq" id="WP_213410859.1">
    <property type="nucleotide sequence ID" value="NZ_BOVK01000014.1"/>
</dbReference>
<dbReference type="Proteomes" id="UP000677918">
    <property type="component" value="Unassembled WGS sequence"/>
</dbReference>
<dbReference type="InterPro" id="IPR003439">
    <property type="entry name" value="ABC_transporter-like_ATP-bd"/>
</dbReference>
<dbReference type="PANTHER" id="PTHR43158">
    <property type="entry name" value="SKFA PEPTIDE EXPORT ATP-BINDING PROTEIN SKFE"/>
    <property type="match status" value="1"/>
</dbReference>
<feature type="domain" description="ABC transporter" evidence="5">
    <location>
        <begin position="2"/>
        <end position="239"/>
    </location>
</feature>
<dbReference type="InterPro" id="IPR003593">
    <property type="entry name" value="AAA+_ATPase"/>
</dbReference>
<dbReference type="GO" id="GO:0005524">
    <property type="term" value="F:ATP binding"/>
    <property type="evidence" value="ECO:0007669"/>
    <property type="project" value="UniProtKB-KW"/>
</dbReference>
<keyword evidence="3" id="KW-0547">Nucleotide-binding</keyword>
<dbReference type="InterPro" id="IPR015856">
    <property type="entry name" value="ABC_transpr_CbiO/EcfA_su"/>
</dbReference>
<dbReference type="GO" id="GO:0005886">
    <property type="term" value="C:plasma membrane"/>
    <property type="evidence" value="ECO:0007669"/>
    <property type="project" value="UniProtKB-SubCell"/>
</dbReference>
<dbReference type="AlphaFoldDB" id="A0A8J4H276"/>
<dbReference type="InterPro" id="IPR027417">
    <property type="entry name" value="P-loop_NTPase"/>
</dbReference>